<evidence type="ECO:0000313" key="4">
    <source>
        <dbReference type="EMBL" id="KAJ2927140.1"/>
    </source>
</evidence>
<comment type="caution">
    <text evidence="4">The sequence shown here is derived from an EMBL/GenBank/DDBJ whole genome shotgun (WGS) entry which is preliminary data.</text>
</comment>
<evidence type="ECO:0000256" key="1">
    <source>
        <dbReference type="ARBA" id="ARBA00010105"/>
    </source>
</evidence>
<sequence>MYTRLPLLLLLLPLAVLAQDTTSGTRTTSGTQPSGSTTGSQTNSTGTATTRAPVTTVITSTVVSEFTTVSNGQTRSGNATRVFTTTAVLAETTAAPGSTTRSTSTRPLSSAPTGVDGGGAGADGAPLPGATGNTGQVYGPDDNYIAAASSIQKNGLLVGAVAFAVGAALTLIYTSANEPQAKRQKVMSKVIGTHSGTFHCDEALAVFLLKQTEAYRGADVVRTRDPATLDGCDIVVDVGAVYDPARQRFDHHQRGFGEVLGLGFTTKLSSAGLVYKHFGHEIIAKKLGVPVGDEKVNYVYKLLYRDFIEALDAIDNGISQYPTEVEPRYRNKTDLSSRVGRLNPRWNEEFNAATLDERFKEASALTGKEFTEQLDFYAESWLPARDLITELVNYSKANFDSSGKILLFEKFVPWKEHLFDLEKDAGNGIEEGAATYVVYPDEGAQQWRIQAVPVAPQSFESRKALPEPWRGIRDDELSNLTGIDGGVFVHASGFIGGNKTKDGALQMARKALEF</sequence>
<dbReference type="Pfam" id="PF03690">
    <property type="entry name" value="MYG1_exonuc"/>
    <property type="match status" value="1"/>
</dbReference>
<dbReference type="PANTHER" id="PTHR11215">
    <property type="entry name" value="METAL DEPENDENT HYDROLASE - RELATED"/>
    <property type="match status" value="1"/>
</dbReference>
<gene>
    <name evidence="4" type="ORF">H1R20_g9941</name>
</gene>
<dbReference type="PANTHER" id="PTHR11215:SF1">
    <property type="entry name" value="MYG1 EXONUCLEASE"/>
    <property type="match status" value="1"/>
</dbReference>
<feature type="chain" id="PRO_5040995850" description="Metal-dependent protein hydrolase" evidence="3">
    <location>
        <begin position="19"/>
        <end position="514"/>
    </location>
</feature>
<keyword evidence="3" id="KW-0732">Signal</keyword>
<feature type="non-terminal residue" evidence="4">
    <location>
        <position position="514"/>
    </location>
</feature>
<feature type="region of interest" description="Disordered" evidence="2">
    <location>
        <begin position="23"/>
        <end position="51"/>
    </location>
</feature>
<dbReference type="OrthoDB" id="10265310at2759"/>
<evidence type="ECO:0000313" key="5">
    <source>
        <dbReference type="Proteomes" id="UP001140091"/>
    </source>
</evidence>
<comment type="similarity">
    <text evidence="1">Belongs to the MYG1 family.</text>
</comment>
<keyword evidence="5" id="KW-1185">Reference proteome</keyword>
<protein>
    <recommendedName>
        <fullName evidence="6">Metal-dependent protein hydrolase</fullName>
    </recommendedName>
</protein>
<evidence type="ECO:0008006" key="6">
    <source>
        <dbReference type="Google" id="ProtNLM"/>
    </source>
</evidence>
<dbReference type="Proteomes" id="UP001140091">
    <property type="component" value="Unassembled WGS sequence"/>
</dbReference>
<evidence type="ECO:0000256" key="3">
    <source>
        <dbReference type="SAM" id="SignalP"/>
    </source>
</evidence>
<dbReference type="AlphaFoldDB" id="A0A9W8MCQ6"/>
<dbReference type="InterPro" id="IPR003226">
    <property type="entry name" value="MYG1_exonuclease"/>
</dbReference>
<dbReference type="GO" id="GO:0005737">
    <property type="term" value="C:cytoplasm"/>
    <property type="evidence" value="ECO:0007669"/>
    <property type="project" value="TreeGrafter"/>
</dbReference>
<dbReference type="EMBL" id="JANBPK010001037">
    <property type="protein sequence ID" value="KAJ2927140.1"/>
    <property type="molecule type" value="Genomic_DNA"/>
</dbReference>
<accession>A0A9W8MCQ6</accession>
<proteinExistence type="inferred from homology"/>
<reference evidence="4" key="1">
    <citation type="submission" date="2022-06" db="EMBL/GenBank/DDBJ databases">
        <title>Genome Sequence of Candolleomyces eurysporus.</title>
        <authorList>
            <person name="Buettner E."/>
        </authorList>
    </citation>
    <scope>NUCLEOTIDE SEQUENCE</scope>
    <source>
        <strain evidence="4">VTCC 930004</strain>
    </source>
</reference>
<dbReference type="GO" id="GO:0005634">
    <property type="term" value="C:nucleus"/>
    <property type="evidence" value="ECO:0007669"/>
    <property type="project" value="TreeGrafter"/>
</dbReference>
<evidence type="ECO:0000256" key="2">
    <source>
        <dbReference type="SAM" id="MobiDB-lite"/>
    </source>
</evidence>
<feature type="compositionally biased region" description="Low complexity" evidence="2">
    <location>
        <begin position="92"/>
        <end position="114"/>
    </location>
</feature>
<organism evidence="4 5">
    <name type="scientific">Candolleomyces eurysporus</name>
    <dbReference type="NCBI Taxonomy" id="2828524"/>
    <lineage>
        <taxon>Eukaryota</taxon>
        <taxon>Fungi</taxon>
        <taxon>Dikarya</taxon>
        <taxon>Basidiomycota</taxon>
        <taxon>Agaricomycotina</taxon>
        <taxon>Agaricomycetes</taxon>
        <taxon>Agaricomycetidae</taxon>
        <taxon>Agaricales</taxon>
        <taxon>Agaricineae</taxon>
        <taxon>Psathyrellaceae</taxon>
        <taxon>Candolleomyces</taxon>
    </lineage>
</organism>
<name>A0A9W8MCQ6_9AGAR</name>
<feature type="region of interest" description="Disordered" evidence="2">
    <location>
        <begin position="92"/>
        <end position="135"/>
    </location>
</feature>
<feature type="signal peptide" evidence="3">
    <location>
        <begin position="1"/>
        <end position="18"/>
    </location>
</feature>